<gene>
    <name evidence="2" type="ORF">KYE_01708</name>
</gene>
<dbReference type="EMBL" id="AGTR01000009">
    <property type="protein sequence ID" value="EHJ06304.1"/>
    <property type="molecule type" value="Genomic_DNA"/>
</dbReference>
<evidence type="ECO:0000259" key="1">
    <source>
        <dbReference type="PROSITE" id="PS50532"/>
    </source>
</evidence>
<protein>
    <submittedName>
        <fullName evidence="2">Integrase catalytic subunit</fullName>
    </submittedName>
</protein>
<accession>G6YNC7</accession>
<dbReference type="RefSeq" id="WP_008169782.1">
    <property type="nucleotide sequence ID" value="NZ_AGTR01000009.1"/>
</dbReference>
<reference evidence="2 3" key="1">
    <citation type="journal article" date="2012" name="J. Bacteriol.">
        <title>Genome sequence of deep-sea manganese-oxidizing bacterium Marinobacter manganoxydans MnI7-9.</title>
        <authorList>
            <person name="Wang H."/>
            <person name="Li H."/>
            <person name="Shao Z."/>
            <person name="Liao S."/>
            <person name="Johnstone L."/>
            <person name="Rensing C."/>
            <person name="Wang G."/>
        </authorList>
    </citation>
    <scope>NUCLEOTIDE SEQUENCE [LARGE SCALE GENOMIC DNA]</scope>
    <source>
        <strain evidence="2 3">MnI7-9</strain>
    </source>
</reference>
<evidence type="ECO:0000313" key="2">
    <source>
        <dbReference type="EMBL" id="EHJ06304.1"/>
    </source>
</evidence>
<dbReference type="Gene3D" id="1.10.10.60">
    <property type="entry name" value="Homeodomain-like"/>
    <property type="match status" value="1"/>
</dbReference>
<evidence type="ECO:0000313" key="3">
    <source>
        <dbReference type="Proteomes" id="UP000003208"/>
    </source>
</evidence>
<sequence length="130" mass="14438">MPAARISMRQIIEVLRLKYEAGLSHERIARACGLSKGVVGKYVSLATAQGITWPLPEGTDEVRLEAQLFPAKTPPSRFAEPDYFQVHQELKTKGVTLQLLWAEYVERHGVLGIFRPKTTKCSGSPAIYGL</sequence>
<organism evidence="2 3">
    <name type="scientific">Marinobacter manganoxydans MnI7-9</name>
    <dbReference type="NCBI Taxonomy" id="1094979"/>
    <lineage>
        <taxon>Bacteria</taxon>
        <taxon>Pseudomonadati</taxon>
        <taxon>Pseudomonadota</taxon>
        <taxon>Gammaproteobacteria</taxon>
        <taxon>Pseudomonadales</taxon>
        <taxon>Marinobacteraceae</taxon>
        <taxon>Marinobacter</taxon>
    </lineage>
</organism>
<name>G6YNC7_9GAMM</name>
<dbReference type="Proteomes" id="UP000003208">
    <property type="component" value="Unassembled WGS sequence"/>
</dbReference>
<keyword evidence="3" id="KW-1185">Reference proteome</keyword>
<dbReference type="PROSITE" id="PS50532">
    <property type="entry name" value="HTH_IS408"/>
    <property type="match status" value="1"/>
</dbReference>
<dbReference type="InterPro" id="IPR017895">
    <property type="entry name" value="HTH_IS408/IS1162_type"/>
</dbReference>
<dbReference type="PATRIC" id="fig|1094979.3.peg.315"/>
<proteinExistence type="predicted"/>
<feature type="domain" description="HTH IS408-type" evidence="1">
    <location>
        <begin position="11"/>
        <end position="90"/>
    </location>
</feature>
<dbReference type="AlphaFoldDB" id="G6YNC7"/>